<dbReference type="CDD" id="cd08503">
    <property type="entry name" value="PBP2_NikA_DppA_OppA_like_17"/>
    <property type="match status" value="1"/>
</dbReference>
<comment type="subcellular location">
    <subcellularLocation>
        <location evidence="1">Periplasm</location>
    </subcellularLocation>
</comment>
<dbReference type="Gene3D" id="3.90.76.10">
    <property type="entry name" value="Dipeptide-binding Protein, Domain 1"/>
    <property type="match status" value="1"/>
</dbReference>
<evidence type="ECO:0000256" key="1">
    <source>
        <dbReference type="ARBA" id="ARBA00004418"/>
    </source>
</evidence>
<comment type="similarity">
    <text evidence="2">Belongs to the bacterial solute-binding protein 5 family.</text>
</comment>
<dbReference type="InterPro" id="IPR039424">
    <property type="entry name" value="SBP_5"/>
</dbReference>
<evidence type="ECO:0000313" key="6">
    <source>
        <dbReference type="Proteomes" id="UP000558284"/>
    </source>
</evidence>
<feature type="transmembrane region" description="Helical" evidence="3">
    <location>
        <begin position="32"/>
        <end position="52"/>
    </location>
</feature>
<organism evidence="5 6">
    <name type="scientific">Mesorhizobium neociceri</name>
    <dbReference type="NCBI Taxonomy" id="1307853"/>
    <lineage>
        <taxon>Bacteria</taxon>
        <taxon>Pseudomonadati</taxon>
        <taxon>Pseudomonadota</taxon>
        <taxon>Alphaproteobacteria</taxon>
        <taxon>Hyphomicrobiales</taxon>
        <taxon>Phyllobacteriaceae</taxon>
        <taxon>Mesorhizobium</taxon>
    </lineage>
</organism>
<keyword evidence="6" id="KW-1185">Reference proteome</keyword>
<keyword evidence="3" id="KW-1133">Transmembrane helix</keyword>
<dbReference type="Gene3D" id="3.40.190.10">
    <property type="entry name" value="Periplasmic binding protein-like II"/>
    <property type="match status" value="1"/>
</dbReference>
<dbReference type="Proteomes" id="UP000558284">
    <property type="component" value="Unassembled WGS sequence"/>
</dbReference>
<accession>A0A838BDB9</accession>
<feature type="domain" description="Solute-binding protein family 5" evidence="4">
    <location>
        <begin position="110"/>
        <end position="457"/>
    </location>
</feature>
<dbReference type="GO" id="GO:0015833">
    <property type="term" value="P:peptide transport"/>
    <property type="evidence" value="ECO:0007669"/>
    <property type="project" value="TreeGrafter"/>
</dbReference>
<dbReference type="EMBL" id="JACDTY010000019">
    <property type="protein sequence ID" value="MBA1144059.1"/>
    <property type="molecule type" value="Genomic_DNA"/>
</dbReference>
<reference evidence="5 6" key="1">
    <citation type="submission" date="2020-07" db="EMBL/GenBank/DDBJ databases">
        <title>Definition of the novel symbiovar canariense within Mesorhizobium novociceri, a new species of genus Mesorhizobium nodulating Cicer canariense in the Caldera de Taburiente National Park (La Palma, Canary Islands).</title>
        <authorList>
            <person name="Leon-Barrios M."/>
            <person name="Perez-Yepez J."/>
            <person name="Flores-Felix J.D."/>
            <person name="Ramirez-Baena M.H."/>
            <person name="Pulido-Suarez L."/>
            <person name="Igual J.M."/>
            <person name="Velazquez E."/>
            <person name="Peix A."/>
        </authorList>
    </citation>
    <scope>NUCLEOTIDE SEQUENCE [LARGE SCALE GENOMIC DNA]</scope>
    <source>
        <strain evidence="5 6">CCANP35</strain>
    </source>
</reference>
<keyword evidence="3" id="KW-0812">Transmembrane</keyword>
<evidence type="ECO:0000313" key="5">
    <source>
        <dbReference type="EMBL" id="MBA1144059.1"/>
    </source>
</evidence>
<dbReference type="GO" id="GO:1904680">
    <property type="term" value="F:peptide transmembrane transporter activity"/>
    <property type="evidence" value="ECO:0007669"/>
    <property type="project" value="TreeGrafter"/>
</dbReference>
<dbReference type="InterPro" id="IPR000914">
    <property type="entry name" value="SBP_5_dom"/>
</dbReference>
<evidence type="ECO:0000259" key="4">
    <source>
        <dbReference type="Pfam" id="PF00496"/>
    </source>
</evidence>
<sequence length="552" mass="61714">MALFRSNGDRVPAVIESYADEVRSGRMDRREFLAMASAMGASTAFAYAMAGLPTPAEAATMEPGKKGGILKMQMIIKDMKDPRTWDWSEMANVLRQCNDYMIRYTQDFTFEGHLIESWEVSDDATEYTLHVRKGVKWSNGDELNADDIVFNIGRWCDKAAEGNSMAGRMATLIDPATKKAIAGAITKVDDHTVKLKCGQSDVTIIPGFADYPAIIVHRDFDKNGADMTKTPGTGPYELISYKVGDSASVRRRKDFTWFGGETYLDGVDWTDYGTDASNPAIASAFEAGEIDCNYQTVGGTVDLYDGMGLVKESVVTAGTIVLRTNISNKPYDDKRVRNAIQLAVDNETVLKLGYSGLGQVAENHHVCPIHPEYYELPKVPRDLAKAKALMTEAGQMDHEFELISYDSDYVKDPADVVAAQMREAGFKVKRTIIPGTSFWNDWTKYPWSTTEWGMRPLGVQVLALAYRSGEAWNESAYANPEFDKKLNAALAIADTAKRKELMKDVEFILQDSGVLVQSFWRSLYRHHATYVKNLKMHQTFELQLEKVWLDKA</sequence>
<keyword evidence="3" id="KW-0472">Membrane</keyword>
<dbReference type="AlphaFoldDB" id="A0A838BDB9"/>
<dbReference type="GO" id="GO:0030288">
    <property type="term" value="C:outer membrane-bounded periplasmic space"/>
    <property type="evidence" value="ECO:0007669"/>
    <property type="project" value="UniProtKB-ARBA"/>
</dbReference>
<comment type="caution">
    <text evidence="5">The sequence shown here is derived from an EMBL/GenBank/DDBJ whole genome shotgun (WGS) entry which is preliminary data.</text>
</comment>
<evidence type="ECO:0000256" key="3">
    <source>
        <dbReference type="SAM" id="Phobius"/>
    </source>
</evidence>
<dbReference type="PANTHER" id="PTHR30290">
    <property type="entry name" value="PERIPLASMIC BINDING COMPONENT OF ABC TRANSPORTER"/>
    <property type="match status" value="1"/>
</dbReference>
<dbReference type="InterPro" id="IPR030678">
    <property type="entry name" value="Peptide/Ni-bd"/>
</dbReference>
<dbReference type="RefSeq" id="WP_181061015.1">
    <property type="nucleotide sequence ID" value="NZ_JACDTY010000019.1"/>
</dbReference>
<dbReference type="Pfam" id="PF00496">
    <property type="entry name" value="SBP_bac_5"/>
    <property type="match status" value="1"/>
</dbReference>
<gene>
    <name evidence="5" type="ORF">H0241_28015</name>
</gene>
<evidence type="ECO:0000256" key="2">
    <source>
        <dbReference type="ARBA" id="ARBA00005695"/>
    </source>
</evidence>
<protein>
    <submittedName>
        <fullName evidence="5">ABC transporter substrate-binding protein</fullName>
    </submittedName>
</protein>
<dbReference type="PROSITE" id="PS51318">
    <property type="entry name" value="TAT"/>
    <property type="match status" value="1"/>
</dbReference>
<dbReference type="GO" id="GO:0043190">
    <property type="term" value="C:ATP-binding cassette (ABC) transporter complex"/>
    <property type="evidence" value="ECO:0007669"/>
    <property type="project" value="InterPro"/>
</dbReference>
<dbReference type="InterPro" id="IPR006311">
    <property type="entry name" value="TAT_signal"/>
</dbReference>
<dbReference type="Gene3D" id="3.10.105.10">
    <property type="entry name" value="Dipeptide-binding Protein, Domain 3"/>
    <property type="match status" value="1"/>
</dbReference>
<dbReference type="PIRSF" id="PIRSF002741">
    <property type="entry name" value="MppA"/>
    <property type="match status" value="1"/>
</dbReference>
<proteinExistence type="inferred from homology"/>
<dbReference type="SUPFAM" id="SSF53850">
    <property type="entry name" value="Periplasmic binding protein-like II"/>
    <property type="match status" value="1"/>
</dbReference>
<name>A0A838BDB9_9HYPH</name>